<evidence type="ECO:0000256" key="7">
    <source>
        <dbReference type="ARBA" id="ARBA00022989"/>
    </source>
</evidence>
<evidence type="ECO:0000256" key="8">
    <source>
        <dbReference type="ARBA" id="ARBA00023136"/>
    </source>
</evidence>
<evidence type="ECO:0000256" key="3">
    <source>
        <dbReference type="ARBA" id="ARBA00022475"/>
    </source>
</evidence>
<evidence type="ECO:0000256" key="10">
    <source>
        <dbReference type="SAM" id="Phobius"/>
    </source>
</evidence>
<dbReference type="SMART" id="SM00052">
    <property type="entry name" value="EAL"/>
    <property type="match status" value="1"/>
</dbReference>
<keyword evidence="6" id="KW-0378">Hydrolase</keyword>
<evidence type="ECO:0000256" key="4">
    <source>
        <dbReference type="ARBA" id="ARBA00022636"/>
    </source>
</evidence>
<keyword evidence="8 10" id="KW-0472">Membrane</keyword>
<protein>
    <recommendedName>
        <fullName evidence="2">cyclic-guanylate-specific phosphodiesterase</fullName>
        <ecNumber evidence="2">3.1.4.52</ecNumber>
    </recommendedName>
</protein>
<accession>A0ABT1B7B4</accession>
<dbReference type="Pfam" id="PF00563">
    <property type="entry name" value="EAL"/>
    <property type="match status" value="1"/>
</dbReference>
<sequence>MLFAISCGKKALYVAFSGGLVLAVTLATVTWWSVESLRKDTLTRINFAQHHIDTIISNARAVANVTRNLAGMPCTGNTLSQLRHDVIRTPNVRAIDLVRQGRIYCTSLYGATDEPDRLSLPSARNNLQLLPGNTATPHLSVLVYRTTRPKGTLLISIDGYFVAETLFAIRTLPLVYFQVGNTLMSKSGQILTPAQLPAGKREFITSPDWSYRLVIVTPTGILFGNIVHNYRKSVLVCLLLALAASLLCYRILTRPLTPVEQLQNALARHEFVPYIQPIVDITTHRIKGGEILIRWKHPEAGLIPPDQFIPLAETSGLIVPMTRQLFADTGRFFQAHTARLPAGFHLGFNISKSHLADRHLMEDCQNILAELLPCRAELVLELLERDTAECTAEMKTAFSKLKQEGIKFALDDFGTGYSTHACLQNFSTDYIKIDKSFIQMAGVDDISRHIVDNVIALAESLNINIIAEGVETASQEAYLQGRNVKYLQGYRYGRPVSLDQFIKNHLSGGDGPFFTGSPALAYQAEQ</sequence>
<feature type="transmembrane region" description="Helical" evidence="10">
    <location>
        <begin position="12"/>
        <end position="34"/>
    </location>
</feature>
<feature type="domain" description="EAL" evidence="11">
    <location>
        <begin position="255"/>
        <end position="509"/>
    </location>
</feature>
<keyword evidence="4" id="KW-0973">c-di-GMP</keyword>
<dbReference type="PANTHER" id="PTHR33121:SF80">
    <property type="entry name" value="CYCLIC DI-GMP PHOSPHODIESTERASE PDEL"/>
    <property type="match status" value="1"/>
</dbReference>
<dbReference type="CDD" id="cd01948">
    <property type="entry name" value="EAL"/>
    <property type="match status" value="1"/>
</dbReference>
<dbReference type="PANTHER" id="PTHR33121">
    <property type="entry name" value="CYCLIC DI-GMP PHOSPHODIESTERASE PDEF"/>
    <property type="match status" value="1"/>
</dbReference>
<dbReference type="Gene3D" id="3.20.20.450">
    <property type="entry name" value="EAL domain"/>
    <property type="match status" value="1"/>
</dbReference>
<evidence type="ECO:0000256" key="1">
    <source>
        <dbReference type="ARBA" id="ARBA00004651"/>
    </source>
</evidence>
<keyword evidence="7 10" id="KW-1133">Transmembrane helix</keyword>
<reference evidence="12" key="1">
    <citation type="submission" date="2021-11" db="EMBL/GenBank/DDBJ databases">
        <title>Citrobacter meridianamericanus sp. nov. isolated from soil.</title>
        <authorList>
            <person name="Furlan J.P.R."/>
            <person name="Stehling E.G."/>
        </authorList>
    </citation>
    <scope>NUCLEOTIDE SEQUENCE</scope>
    <source>
        <strain evidence="12">BR102</strain>
    </source>
</reference>
<evidence type="ECO:0000259" key="11">
    <source>
        <dbReference type="PROSITE" id="PS50883"/>
    </source>
</evidence>
<dbReference type="EMBL" id="JAJJVQ010000002">
    <property type="protein sequence ID" value="MCO5781436.1"/>
    <property type="molecule type" value="Genomic_DNA"/>
</dbReference>
<name>A0ABT1B7B4_9ENTR</name>
<evidence type="ECO:0000313" key="13">
    <source>
        <dbReference type="Proteomes" id="UP001139290"/>
    </source>
</evidence>
<dbReference type="SUPFAM" id="SSF141868">
    <property type="entry name" value="EAL domain-like"/>
    <property type="match status" value="1"/>
</dbReference>
<evidence type="ECO:0000256" key="5">
    <source>
        <dbReference type="ARBA" id="ARBA00022692"/>
    </source>
</evidence>
<organism evidence="12 13">
    <name type="scientific">Citrobacter meridianamericanus</name>
    <dbReference type="NCBI Taxonomy" id="2894201"/>
    <lineage>
        <taxon>Bacteria</taxon>
        <taxon>Pseudomonadati</taxon>
        <taxon>Pseudomonadota</taxon>
        <taxon>Gammaproteobacteria</taxon>
        <taxon>Enterobacterales</taxon>
        <taxon>Enterobacteriaceae</taxon>
        <taxon>Citrobacter</taxon>
    </lineage>
</organism>
<comment type="catalytic activity">
    <reaction evidence="9">
        <text>3',3'-c-di-GMP + H2O = 5'-phosphoguanylyl(3'-&gt;5')guanosine + H(+)</text>
        <dbReference type="Rhea" id="RHEA:24902"/>
        <dbReference type="ChEBI" id="CHEBI:15377"/>
        <dbReference type="ChEBI" id="CHEBI:15378"/>
        <dbReference type="ChEBI" id="CHEBI:58754"/>
        <dbReference type="ChEBI" id="CHEBI:58805"/>
        <dbReference type="EC" id="3.1.4.52"/>
    </reaction>
</comment>
<dbReference type="InterPro" id="IPR001633">
    <property type="entry name" value="EAL_dom"/>
</dbReference>
<dbReference type="EC" id="3.1.4.52" evidence="2"/>
<dbReference type="InterPro" id="IPR024744">
    <property type="entry name" value="CSS-motif_dom"/>
</dbReference>
<dbReference type="PROSITE" id="PS50883">
    <property type="entry name" value="EAL"/>
    <property type="match status" value="1"/>
</dbReference>
<keyword evidence="5 10" id="KW-0812">Transmembrane</keyword>
<dbReference type="Pfam" id="PF12792">
    <property type="entry name" value="CSS-motif"/>
    <property type="match status" value="1"/>
</dbReference>
<evidence type="ECO:0000313" key="12">
    <source>
        <dbReference type="EMBL" id="MCO5781436.1"/>
    </source>
</evidence>
<gene>
    <name evidence="12" type="ORF">LOD26_08850</name>
</gene>
<comment type="caution">
    <text evidence="12">The sequence shown here is derived from an EMBL/GenBank/DDBJ whole genome shotgun (WGS) entry which is preliminary data.</text>
</comment>
<evidence type="ECO:0000256" key="6">
    <source>
        <dbReference type="ARBA" id="ARBA00022801"/>
    </source>
</evidence>
<dbReference type="Proteomes" id="UP001139290">
    <property type="component" value="Unassembled WGS sequence"/>
</dbReference>
<comment type="subcellular location">
    <subcellularLocation>
        <location evidence="1">Cell membrane</location>
        <topology evidence="1">Multi-pass membrane protein</topology>
    </subcellularLocation>
</comment>
<keyword evidence="3" id="KW-1003">Cell membrane</keyword>
<evidence type="ECO:0000256" key="9">
    <source>
        <dbReference type="ARBA" id="ARBA00034290"/>
    </source>
</evidence>
<evidence type="ECO:0000256" key="2">
    <source>
        <dbReference type="ARBA" id="ARBA00012282"/>
    </source>
</evidence>
<proteinExistence type="predicted"/>
<keyword evidence="13" id="KW-1185">Reference proteome</keyword>
<dbReference type="InterPro" id="IPR050706">
    <property type="entry name" value="Cyclic-di-GMP_PDE-like"/>
</dbReference>
<dbReference type="InterPro" id="IPR035919">
    <property type="entry name" value="EAL_sf"/>
</dbReference>